<organism evidence="3 4">
    <name type="scientific">Salvia divinorum</name>
    <name type="common">Maria pastora</name>
    <name type="synonym">Diviner's sage</name>
    <dbReference type="NCBI Taxonomy" id="28513"/>
    <lineage>
        <taxon>Eukaryota</taxon>
        <taxon>Viridiplantae</taxon>
        <taxon>Streptophyta</taxon>
        <taxon>Embryophyta</taxon>
        <taxon>Tracheophyta</taxon>
        <taxon>Spermatophyta</taxon>
        <taxon>Magnoliopsida</taxon>
        <taxon>eudicotyledons</taxon>
        <taxon>Gunneridae</taxon>
        <taxon>Pentapetalae</taxon>
        <taxon>asterids</taxon>
        <taxon>lamiids</taxon>
        <taxon>Lamiales</taxon>
        <taxon>Lamiaceae</taxon>
        <taxon>Nepetoideae</taxon>
        <taxon>Mentheae</taxon>
        <taxon>Salviinae</taxon>
        <taxon>Salvia</taxon>
        <taxon>Salvia subgen. Calosphace</taxon>
    </lineage>
</organism>
<reference evidence="3 4" key="1">
    <citation type="submission" date="2024-06" db="EMBL/GenBank/DDBJ databases">
        <title>A chromosome level genome sequence of Diviner's sage (Salvia divinorum).</title>
        <authorList>
            <person name="Ford S.A."/>
            <person name="Ro D.-K."/>
            <person name="Ness R.W."/>
            <person name="Phillips M.A."/>
        </authorList>
    </citation>
    <scope>NUCLEOTIDE SEQUENCE [LARGE SCALE GENOMIC DNA]</scope>
    <source>
        <strain evidence="3">SAF-2024a</strain>
        <tissue evidence="3">Leaf</tissue>
    </source>
</reference>
<sequence>MANSNKRLEKVETEVQSLSTHMKSIDNQISPIAQAVSNQHIPGQFPWQPKVNPKDCKTIHLRSGTSYESPPMPETAAEQGKKVRTEPERKEEPERPPTSPEPMEVKIPFPQVVQRKSWMRNFQNFWIFSRKCTSTYPSLRLFNKCRSISSF</sequence>
<dbReference type="Proteomes" id="UP001567538">
    <property type="component" value="Unassembled WGS sequence"/>
</dbReference>
<evidence type="ECO:0000313" key="3">
    <source>
        <dbReference type="EMBL" id="KAL1568440.1"/>
    </source>
</evidence>
<feature type="region of interest" description="Disordered" evidence="2">
    <location>
        <begin position="40"/>
        <end position="108"/>
    </location>
</feature>
<name>A0ABD1IIA9_SALDI</name>
<comment type="caution">
    <text evidence="3">The sequence shown here is derived from an EMBL/GenBank/DDBJ whole genome shotgun (WGS) entry which is preliminary data.</text>
</comment>
<protein>
    <submittedName>
        <fullName evidence="3">Uncharacterized protein</fullName>
    </submittedName>
</protein>
<keyword evidence="1" id="KW-0175">Coiled coil</keyword>
<dbReference type="EMBL" id="JBEAFC010000001">
    <property type="protein sequence ID" value="KAL1568440.1"/>
    <property type="molecule type" value="Genomic_DNA"/>
</dbReference>
<feature type="coiled-coil region" evidence="1">
    <location>
        <begin position="1"/>
        <end position="28"/>
    </location>
</feature>
<accession>A0ABD1IIA9</accession>
<gene>
    <name evidence="3" type="ORF">AAHA92_00055</name>
</gene>
<evidence type="ECO:0000256" key="1">
    <source>
        <dbReference type="SAM" id="Coils"/>
    </source>
</evidence>
<evidence type="ECO:0000256" key="2">
    <source>
        <dbReference type="SAM" id="MobiDB-lite"/>
    </source>
</evidence>
<proteinExistence type="predicted"/>
<feature type="compositionally biased region" description="Basic and acidic residues" evidence="2">
    <location>
        <begin position="79"/>
        <end position="95"/>
    </location>
</feature>
<dbReference type="AlphaFoldDB" id="A0ABD1IIA9"/>
<keyword evidence="4" id="KW-1185">Reference proteome</keyword>
<evidence type="ECO:0000313" key="4">
    <source>
        <dbReference type="Proteomes" id="UP001567538"/>
    </source>
</evidence>